<sequence>MKRISARAKYLVILMVAFIACAAIFASDYITGASSWVSYQTNQNIYHDGELTVAGEIYSSDGVRLLSSSANGMMYADDMNVRLATLHTIGDKNDSISNSILTTKRDKLIGYNVLNGLFDSKSKEHEMQLTINAQLSSLAYQSLGANHGAVAIMNYKTGEVLTMVSKPSFDPDNPPSDDASDEDGIYLNRVLNGLYVPGSIMKLVTTYAAIENISDIESQTFDCQGGITIGDQWIECNGVHGHQTFEQALANSCNVAFGLIANQLGNDTLANYVDKSGLTASTNIDGAKTSPSRFNLENASSADLAWAGIGQYTTLVNPMQFLEYVSAIANDGTLEATHYIKDTSFLSSITKMTESDTRLLDETSAKKLQELMRNNTMQNYGDYNFAGLNIAAKTGTAEVENDNPHAWFVGFSANDDTPYAFVFIVENASYTGAAMDAAISVLNQIPNIVK</sequence>
<dbReference type="PANTHER" id="PTHR30627">
    <property type="entry name" value="PEPTIDOGLYCAN D,D-TRANSPEPTIDASE"/>
    <property type="match status" value="1"/>
</dbReference>
<dbReference type="OrthoDB" id="9804124at2"/>
<dbReference type="InterPro" id="IPR050515">
    <property type="entry name" value="Beta-lactam/transpept"/>
</dbReference>
<dbReference type="InterPro" id="IPR012338">
    <property type="entry name" value="Beta-lactam/transpept-like"/>
</dbReference>
<dbReference type="AlphaFoldDB" id="A0A4R8AAQ3"/>
<dbReference type="PANTHER" id="PTHR30627:SF24">
    <property type="entry name" value="PENICILLIN-BINDING PROTEIN 4B"/>
    <property type="match status" value="1"/>
</dbReference>
<feature type="domain" description="Penicillin-binding protein transpeptidase" evidence="1">
    <location>
        <begin position="148"/>
        <end position="438"/>
    </location>
</feature>
<evidence type="ECO:0000313" key="3">
    <source>
        <dbReference type="Proteomes" id="UP000294743"/>
    </source>
</evidence>
<evidence type="ECO:0000259" key="1">
    <source>
        <dbReference type="Pfam" id="PF00905"/>
    </source>
</evidence>
<gene>
    <name evidence="2" type="ORF">EDD63_10420</name>
</gene>
<proteinExistence type="predicted"/>
<reference evidence="2 3" key="1">
    <citation type="submission" date="2019-03" db="EMBL/GenBank/DDBJ databases">
        <title>Genomic Encyclopedia of Type Strains, Phase IV (KMG-IV): sequencing the most valuable type-strain genomes for metagenomic binning, comparative biology and taxonomic classification.</title>
        <authorList>
            <person name="Goeker M."/>
        </authorList>
    </citation>
    <scope>NUCLEOTIDE SEQUENCE [LARGE SCALE GENOMIC DNA]</scope>
    <source>
        <strain evidence="2 3">DSM 28867</strain>
    </source>
</reference>
<keyword evidence="3" id="KW-1185">Reference proteome</keyword>
<dbReference type="GO" id="GO:0071972">
    <property type="term" value="F:peptidoglycan L,D-transpeptidase activity"/>
    <property type="evidence" value="ECO:0007669"/>
    <property type="project" value="TreeGrafter"/>
</dbReference>
<dbReference type="GO" id="GO:0008658">
    <property type="term" value="F:penicillin binding"/>
    <property type="evidence" value="ECO:0007669"/>
    <property type="project" value="InterPro"/>
</dbReference>
<protein>
    <submittedName>
        <fullName evidence="2">Peptidoglycan glycosyltransferase</fullName>
    </submittedName>
</protein>
<dbReference type="GO" id="GO:0005886">
    <property type="term" value="C:plasma membrane"/>
    <property type="evidence" value="ECO:0007669"/>
    <property type="project" value="TreeGrafter"/>
</dbReference>
<dbReference type="EMBL" id="SODD01000004">
    <property type="protein sequence ID" value="TDW25493.1"/>
    <property type="molecule type" value="Genomic_DNA"/>
</dbReference>
<name>A0A4R8AAQ3_9FIRM</name>
<dbReference type="GO" id="GO:0016740">
    <property type="term" value="F:transferase activity"/>
    <property type="evidence" value="ECO:0007669"/>
    <property type="project" value="UniProtKB-KW"/>
</dbReference>
<accession>A0A4R8AAQ3</accession>
<dbReference type="Gene3D" id="3.40.710.10">
    <property type="entry name" value="DD-peptidase/beta-lactamase superfamily"/>
    <property type="match status" value="1"/>
</dbReference>
<organism evidence="2 3">
    <name type="scientific">Breznakia blatticola</name>
    <dbReference type="NCBI Taxonomy" id="1754012"/>
    <lineage>
        <taxon>Bacteria</taxon>
        <taxon>Bacillati</taxon>
        <taxon>Bacillota</taxon>
        <taxon>Erysipelotrichia</taxon>
        <taxon>Erysipelotrichales</taxon>
        <taxon>Erysipelotrichaceae</taxon>
        <taxon>Breznakia</taxon>
    </lineage>
</organism>
<dbReference type="PROSITE" id="PS51257">
    <property type="entry name" value="PROKAR_LIPOPROTEIN"/>
    <property type="match status" value="1"/>
</dbReference>
<keyword evidence="2" id="KW-0808">Transferase</keyword>
<dbReference type="SUPFAM" id="SSF56601">
    <property type="entry name" value="beta-lactamase/transpeptidase-like"/>
    <property type="match status" value="1"/>
</dbReference>
<dbReference type="Gene3D" id="3.90.1310.10">
    <property type="entry name" value="Penicillin-binding protein 2a (Domain 2)"/>
    <property type="match status" value="1"/>
</dbReference>
<dbReference type="RefSeq" id="WP_134167990.1">
    <property type="nucleotide sequence ID" value="NZ_SODD01000004.1"/>
</dbReference>
<evidence type="ECO:0000313" key="2">
    <source>
        <dbReference type="EMBL" id="TDW25493.1"/>
    </source>
</evidence>
<dbReference type="InterPro" id="IPR001460">
    <property type="entry name" value="PCN-bd_Tpept"/>
</dbReference>
<dbReference type="GO" id="GO:0071555">
    <property type="term" value="P:cell wall organization"/>
    <property type="evidence" value="ECO:0007669"/>
    <property type="project" value="TreeGrafter"/>
</dbReference>
<comment type="caution">
    <text evidence="2">The sequence shown here is derived from an EMBL/GenBank/DDBJ whole genome shotgun (WGS) entry which is preliminary data.</text>
</comment>
<dbReference type="Proteomes" id="UP000294743">
    <property type="component" value="Unassembled WGS sequence"/>
</dbReference>
<dbReference type="Pfam" id="PF00905">
    <property type="entry name" value="Transpeptidase"/>
    <property type="match status" value="1"/>
</dbReference>